<reference evidence="5" key="1">
    <citation type="submission" date="2017-02" db="EMBL/GenBank/DDBJ databases">
        <authorList>
            <person name="Varghese N."/>
            <person name="Submissions S."/>
        </authorList>
    </citation>
    <scope>NUCLEOTIDE SEQUENCE [LARGE SCALE GENOMIC DNA]</scope>
    <source>
        <strain evidence="5">ATCC 25662</strain>
    </source>
</reference>
<dbReference type="AlphaFoldDB" id="A0A1T4KDC1"/>
<protein>
    <submittedName>
        <fullName evidence="4">Sugar or nucleoside kinase, ribokinase family</fullName>
    </submittedName>
</protein>
<evidence type="ECO:0000259" key="3">
    <source>
        <dbReference type="Pfam" id="PF00294"/>
    </source>
</evidence>
<evidence type="ECO:0000256" key="2">
    <source>
        <dbReference type="ARBA" id="ARBA00022777"/>
    </source>
</evidence>
<keyword evidence="5" id="KW-1185">Reference proteome</keyword>
<name>A0A1T4KDC1_9FIRM</name>
<dbReference type="EMBL" id="FUWY01000001">
    <property type="protein sequence ID" value="SJZ40381.1"/>
    <property type="molecule type" value="Genomic_DNA"/>
</dbReference>
<dbReference type="STRING" id="118967.SAMN02745191_0488"/>
<keyword evidence="2 4" id="KW-0418">Kinase</keyword>
<accession>A0A1T4KDC1</accession>
<dbReference type="PROSITE" id="PS00584">
    <property type="entry name" value="PFKB_KINASES_2"/>
    <property type="match status" value="1"/>
</dbReference>
<dbReference type="Pfam" id="PF00294">
    <property type="entry name" value="PfkB"/>
    <property type="match status" value="1"/>
</dbReference>
<gene>
    <name evidence="4" type="ORF">SAMN02745191_0488</name>
</gene>
<keyword evidence="1" id="KW-0808">Transferase</keyword>
<organism evidence="4 5">
    <name type="scientific">Anaerorhabdus furcosa</name>
    <dbReference type="NCBI Taxonomy" id="118967"/>
    <lineage>
        <taxon>Bacteria</taxon>
        <taxon>Bacillati</taxon>
        <taxon>Bacillota</taxon>
        <taxon>Erysipelotrichia</taxon>
        <taxon>Erysipelotrichales</taxon>
        <taxon>Erysipelotrichaceae</taxon>
        <taxon>Anaerorhabdus</taxon>
    </lineage>
</organism>
<dbReference type="InterPro" id="IPR011611">
    <property type="entry name" value="PfkB_dom"/>
</dbReference>
<evidence type="ECO:0000313" key="5">
    <source>
        <dbReference type="Proteomes" id="UP000243297"/>
    </source>
</evidence>
<proteinExistence type="predicted"/>
<feature type="domain" description="Carbohydrate kinase PfkB" evidence="3">
    <location>
        <begin position="1"/>
        <end position="262"/>
    </location>
</feature>
<evidence type="ECO:0000313" key="4">
    <source>
        <dbReference type="EMBL" id="SJZ40381.1"/>
    </source>
</evidence>
<dbReference type="InterPro" id="IPR029056">
    <property type="entry name" value="Ribokinase-like"/>
</dbReference>
<evidence type="ECO:0000256" key="1">
    <source>
        <dbReference type="ARBA" id="ARBA00022679"/>
    </source>
</evidence>
<dbReference type="SUPFAM" id="SSF53613">
    <property type="entry name" value="Ribokinase-like"/>
    <property type="match status" value="1"/>
</dbReference>
<dbReference type="OrthoDB" id="9779730at2"/>
<dbReference type="PANTHER" id="PTHR10584:SF166">
    <property type="entry name" value="RIBOKINASE"/>
    <property type="match status" value="1"/>
</dbReference>
<dbReference type="Proteomes" id="UP000243297">
    <property type="component" value="Unassembled WGS sequence"/>
</dbReference>
<dbReference type="Gene3D" id="3.40.1190.20">
    <property type="match status" value="1"/>
</dbReference>
<sequence length="271" mass="29864">MKNILLIGTSMIDQVFSLKEVFPNQCNKGVISIGHGGSIHNVSYNLGCLDLNPIFITKLGNDALAQEIQDSLSLQGVEVHPIILNKVTPIFQSIQASNTQFFLSTITPDFLFHEEDEVDFSLFKDSYVVTDQRDEKFLFKLMINSSSSEWILSGFIPSKELLSYTTGIVLNEDELEMDAIDFSTGLKWVLITRHDGATLLTSTGKVFIPCPVVDTLNTLGAGDAFLSGLLYGLLRNLTLVDCVNIGHRASKIILQSPSATNPDLQNLTHLI</sequence>
<dbReference type="RefSeq" id="WP_078710924.1">
    <property type="nucleotide sequence ID" value="NZ_FUWY01000001.1"/>
</dbReference>
<dbReference type="InterPro" id="IPR002173">
    <property type="entry name" value="Carboh/pur_kinase_PfkB_CS"/>
</dbReference>
<dbReference type="PANTHER" id="PTHR10584">
    <property type="entry name" value="SUGAR KINASE"/>
    <property type="match status" value="1"/>
</dbReference>
<dbReference type="GO" id="GO:0016301">
    <property type="term" value="F:kinase activity"/>
    <property type="evidence" value="ECO:0007669"/>
    <property type="project" value="UniProtKB-KW"/>
</dbReference>